<dbReference type="PROSITE" id="PS00107">
    <property type="entry name" value="PROTEIN_KINASE_ATP"/>
    <property type="match status" value="1"/>
</dbReference>
<organism evidence="15 16">
    <name type="scientific">Elysia crispata</name>
    <name type="common">lettuce slug</name>
    <dbReference type="NCBI Taxonomy" id="231223"/>
    <lineage>
        <taxon>Eukaryota</taxon>
        <taxon>Metazoa</taxon>
        <taxon>Spiralia</taxon>
        <taxon>Lophotrochozoa</taxon>
        <taxon>Mollusca</taxon>
        <taxon>Gastropoda</taxon>
        <taxon>Heterobranchia</taxon>
        <taxon>Euthyneura</taxon>
        <taxon>Panpulmonata</taxon>
        <taxon>Sacoglossa</taxon>
        <taxon>Placobranchoidea</taxon>
        <taxon>Plakobranchidae</taxon>
        <taxon>Elysia</taxon>
    </lineage>
</organism>
<evidence type="ECO:0000256" key="6">
    <source>
        <dbReference type="ARBA" id="ARBA00022777"/>
    </source>
</evidence>
<evidence type="ECO:0000256" key="1">
    <source>
        <dbReference type="ARBA" id="ARBA00004123"/>
    </source>
</evidence>
<feature type="compositionally biased region" description="Basic and acidic residues" evidence="13">
    <location>
        <begin position="107"/>
        <end position="117"/>
    </location>
</feature>
<dbReference type="InterPro" id="IPR011009">
    <property type="entry name" value="Kinase-like_dom_sf"/>
</dbReference>
<evidence type="ECO:0000256" key="11">
    <source>
        <dbReference type="ARBA" id="ARBA00049280"/>
    </source>
</evidence>
<dbReference type="EMBL" id="JAWDGP010000750">
    <property type="protein sequence ID" value="KAK3797578.1"/>
    <property type="molecule type" value="Genomic_DNA"/>
</dbReference>
<feature type="compositionally biased region" description="Basic residues" evidence="13">
    <location>
        <begin position="312"/>
        <end position="323"/>
    </location>
</feature>
<feature type="region of interest" description="Disordered" evidence="13">
    <location>
        <begin position="849"/>
        <end position="868"/>
    </location>
</feature>
<comment type="similarity">
    <text evidence="2">Belongs to the protein kinase superfamily. CMGC Ser/Thr protein kinase family. CDC2/CDKX subfamily.</text>
</comment>
<feature type="compositionally biased region" description="Basic residues" evidence="13">
    <location>
        <begin position="144"/>
        <end position="158"/>
    </location>
</feature>
<dbReference type="SMART" id="SM00220">
    <property type="entry name" value="S_TKc"/>
    <property type="match status" value="1"/>
</dbReference>
<feature type="domain" description="Protein kinase" evidence="14">
    <location>
        <begin position="522"/>
        <end position="816"/>
    </location>
</feature>
<feature type="compositionally biased region" description="Basic residues" evidence="13">
    <location>
        <begin position="40"/>
        <end position="54"/>
    </location>
</feature>
<reference evidence="15" key="1">
    <citation type="journal article" date="2023" name="G3 (Bethesda)">
        <title>A reference genome for the long-term kleptoplast-retaining sea slug Elysia crispata morphotype clarki.</title>
        <authorList>
            <person name="Eastman K.E."/>
            <person name="Pendleton A.L."/>
            <person name="Shaikh M.A."/>
            <person name="Suttiyut T."/>
            <person name="Ogas R."/>
            <person name="Tomko P."/>
            <person name="Gavelis G."/>
            <person name="Widhalm J.R."/>
            <person name="Wisecaver J.H."/>
        </authorList>
    </citation>
    <scope>NUCLEOTIDE SEQUENCE</scope>
    <source>
        <strain evidence="15">ECLA1</strain>
    </source>
</reference>
<feature type="compositionally biased region" description="Polar residues" evidence="13">
    <location>
        <begin position="1100"/>
        <end position="1110"/>
    </location>
</feature>
<dbReference type="Gene3D" id="1.10.510.10">
    <property type="entry name" value="Transferase(Phosphotransferase) domain 1"/>
    <property type="match status" value="1"/>
</dbReference>
<dbReference type="GO" id="GO:0004693">
    <property type="term" value="F:cyclin-dependent protein serine/threonine kinase activity"/>
    <property type="evidence" value="ECO:0007669"/>
    <property type="project" value="UniProtKB-EC"/>
</dbReference>
<dbReference type="GO" id="GO:0005524">
    <property type="term" value="F:ATP binding"/>
    <property type="evidence" value="ECO:0007669"/>
    <property type="project" value="UniProtKB-UniRule"/>
</dbReference>
<feature type="compositionally biased region" description="Low complexity" evidence="13">
    <location>
        <begin position="178"/>
        <end position="193"/>
    </location>
</feature>
<keyword evidence="4" id="KW-0808">Transferase</keyword>
<evidence type="ECO:0000256" key="9">
    <source>
        <dbReference type="ARBA" id="ARBA00047811"/>
    </source>
</evidence>
<evidence type="ECO:0000313" key="15">
    <source>
        <dbReference type="EMBL" id="KAK3797578.1"/>
    </source>
</evidence>
<feature type="compositionally biased region" description="Polar residues" evidence="13">
    <location>
        <begin position="1126"/>
        <end position="1137"/>
    </location>
</feature>
<evidence type="ECO:0000256" key="3">
    <source>
        <dbReference type="ARBA" id="ARBA00022527"/>
    </source>
</evidence>
<feature type="compositionally biased region" description="Low complexity" evidence="13">
    <location>
        <begin position="277"/>
        <end position="291"/>
    </location>
</feature>
<protein>
    <recommendedName>
        <fullName evidence="14">Protein kinase domain-containing protein</fullName>
    </recommendedName>
</protein>
<dbReference type="FunFam" id="3.30.200.20:FF:000074">
    <property type="entry name" value="cyclin-dependent kinase 12 isoform X2"/>
    <property type="match status" value="1"/>
</dbReference>
<dbReference type="InterPro" id="IPR000719">
    <property type="entry name" value="Prot_kinase_dom"/>
</dbReference>
<gene>
    <name evidence="15" type="ORF">RRG08_054606</name>
</gene>
<dbReference type="SUPFAM" id="SSF56112">
    <property type="entry name" value="Protein kinase-like (PK-like)"/>
    <property type="match status" value="1"/>
</dbReference>
<feature type="compositionally biased region" description="Low complexity" evidence="13">
    <location>
        <begin position="94"/>
        <end position="105"/>
    </location>
</feature>
<sequence length="1171" mass="132289">MPKRRKAIFDDEFDARTYAVGSQGSSHSQSSLAQAFGSGAKRKSKKKKSHRKRSKDRDERQQHLSHKPLVDYDDISSDSDIVSTSPTHNGPHIRSSGHSSTGRSSGHSKERSGRRAESPATAIRIYRDGRSRSPRTHDASPRQRSQHKQKTKKQKRPRNQSPDLDYITHSNQRDSSNPKHSWSSKSHASASADSTKEYPKAYADLPKAYSTDIKDNGDRRYRSPSPYGYKKEKRGLSRSPSNTNRKHKYSSRPASSPNRYSKKQKSPSPSRGPIRLSPSPSRGSASSFTSRNKSTSTKNLHYASSLAAELSKHRKARENKRLKFGQDVSSLDSKTNSPDLEVISRSPTPIEAPVNNVQRTVSPLKVSPIAVSKAQYSHHGQENDNLAKQVNSRSSGSQRPVSEQRGNGHDFDYKPKGSQMSTLPQLPLPDFDPEEDMDLEKSPYSEIKAEEREQETARPRGIRDLPLPPIIDVPEAEPEAKPRRLPPMKKEDVPKFKRPKMCHHRRYNDRQGDWGERCVDVFNIIQIIGEGTYGQVYKARDINLGTLVALKKVRLENEKEGFPITAVREIKILRQLQHPNIVNLKEIVTDKQDALDFRKDKGSFYLVFEYMDHDLMGLLDSGLVNLREEHIASFMKQLLEGLKYCHNKNFLHRDIKCSNILLNNKGQIKLGDLGLARYYHAEDKDRLYTNKVITLWYRPPELLLGEERYGPSIDMWSLGCILGELFTKKPIFQAKEEFVQLELISRTCGSPCPANWPEVIKLPLFHSFKPKRQHRRRLREEFSFLPKPALDLMDHMLELDPCRRCTAEQGLNSPWLRDVDPNLISPPDLPRDQDCHELWCKNRKKEMKEQSAKDHDIAPKGQPISKYGTKQVGENVDSKSLICTRELEVHQQNEDLRKSNTGLGPDKDAQGQLSKLMSLMQGQQNVSVTQLAQKLNINVDPQTSMLLNNLKQQLISALSNAPRKQESDTGDQKSGMLNTNQLSQTRIGNTSQSMLSNLPRTGINQFHGAHGSSLASERGGSSYPCDNRANVEGQGSDKHAGVKAALAQLLCQQGIGVQMSGSSYESRISTTSNYSPSRSHYAGGPQIRKPSLPDLHSNIDRSFSNTSSLDSLRMEESSGARDRNYTENMGNSSQFFSSYREGGRNSDQLESNQDSHGRRYSDVFFDSRPKW</sequence>
<feature type="region of interest" description="Disordered" evidence="13">
    <location>
        <begin position="1"/>
        <end position="493"/>
    </location>
</feature>
<dbReference type="AlphaFoldDB" id="A0AAE1E987"/>
<dbReference type="CDD" id="cd07864">
    <property type="entry name" value="STKc_CDK12"/>
    <property type="match status" value="1"/>
</dbReference>
<dbReference type="InterPro" id="IPR008271">
    <property type="entry name" value="Ser/Thr_kinase_AS"/>
</dbReference>
<dbReference type="PROSITE" id="PS50011">
    <property type="entry name" value="PROTEIN_KINASE_DOM"/>
    <property type="match status" value="1"/>
</dbReference>
<evidence type="ECO:0000256" key="13">
    <source>
        <dbReference type="SAM" id="MobiDB-lite"/>
    </source>
</evidence>
<keyword evidence="6" id="KW-0418">Kinase</keyword>
<dbReference type="Gene3D" id="3.30.200.20">
    <property type="entry name" value="Phosphorylase Kinase, domain 1"/>
    <property type="match status" value="1"/>
</dbReference>
<feature type="compositionally biased region" description="Polar residues" evidence="13">
    <location>
        <begin position="975"/>
        <end position="1004"/>
    </location>
</feature>
<feature type="compositionally biased region" description="Polar residues" evidence="13">
    <location>
        <begin position="327"/>
        <end position="338"/>
    </location>
</feature>
<dbReference type="PANTHER" id="PTHR24056:SF546">
    <property type="entry name" value="CYCLIN-DEPENDENT KINASE 12"/>
    <property type="match status" value="1"/>
</dbReference>
<evidence type="ECO:0000256" key="5">
    <source>
        <dbReference type="ARBA" id="ARBA00022741"/>
    </source>
</evidence>
<keyword evidence="7 12" id="KW-0067">ATP-binding</keyword>
<dbReference type="Proteomes" id="UP001283361">
    <property type="component" value="Unassembled WGS sequence"/>
</dbReference>
<comment type="subcellular location">
    <subcellularLocation>
        <location evidence="1">Nucleus</location>
    </subcellularLocation>
</comment>
<dbReference type="GO" id="GO:0032968">
    <property type="term" value="P:positive regulation of transcription elongation by RNA polymerase II"/>
    <property type="evidence" value="ECO:0007669"/>
    <property type="project" value="TreeGrafter"/>
</dbReference>
<evidence type="ECO:0000313" key="16">
    <source>
        <dbReference type="Proteomes" id="UP001283361"/>
    </source>
</evidence>
<evidence type="ECO:0000256" key="2">
    <source>
        <dbReference type="ARBA" id="ARBA00006485"/>
    </source>
</evidence>
<proteinExistence type="inferred from homology"/>
<dbReference type="GO" id="GO:0008353">
    <property type="term" value="F:RNA polymerase II CTD heptapeptide repeat kinase activity"/>
    <property type="evidence" value="ECO:0007669"/>
    <property type="project" value="UniProtKB-EC"/>
</dbReference>
<evidence type="ECO:0000256" key="8">
    <source>
        <dbReference type="ARBA" id="ARBA00023242"/>
    </source>
</evidence>
<comment type="catalytic activity">
    <reaction evidence="10">
        <text>L-seryl-[protein] + ATP = O-phospho-L-seryl-[protein] + ADP + H(+)</text>
        <dbReference type="Rhea" id="RHEA:17989"/>
        <dbReference type="Rhea" id="RHEA-COMP:9863"/>
        <dbReference type="Rhea" id="RHEA-COMP:11604"/>
        <dbReference type="ChEBI" id="CHEBI:15378"/>
        <dbReference type="ChEBI" id="CHEBI:29999"/>
        <dbReference type="ChEBI" id="CHEBI:30616"/>
        <dbReference type="ChEBI" id="CHEBI:83421"/>
        <dbReference type="ChEBI" id="CHEBI:456216"/>
        <dbReference type="EC" id="2.7.11.22"/>
    </reaction>
</comment>
<dbReference type="PANTHER" id="PTHR24056">
    <property type="entry name" value="CELL DIVISION PROTEIN KINASE"/>
    <property type="match status" value="1"/>
</dbReference>
<feature type="compositionally biased region" description="Basic and acidic residues" evidence="13">
    <location>
        <begin position="439"/>
        <end position="463"/>
    </location>
</feature>
<feature type="compositionally biased region" description="Basic and acidic residues" evidence="13">
    <location>
        <begin position="478"/>
        <end position="493"/>
    </location>
</feature>
<dbReference type="FunFam" id="1.10.510.10:FF:000415">
    <property type="entry name" value="CMGC/CDK/CRK7 protein kinase, variant"/>
    <property type="match status" value="1"/>
</dbReference>
<evidence type="ECO:0000259" key="14">
    <source>
        <dbReference type="PROSITE" id="PS50011"/>
    </source>
</evidence>
<feature type="compositionally biased region" description="Basic and acidic residues" evidence="13">
    <location>
        <begin position="849"/>
        <end position="858"/>
    </location>
</feature>
<evidence type="ECO:0000256" key="4">
    <source>
        <dbReference type="ARBA" id="ARBA00022679"/>
    </source>
</evidence>
<feature type="compositionally biased region" description="Basic and acidic residues" evidence="13">
    <location>
        <begin position="125"/>
        <end position="141"/>
    </location>
</feature>
<feature type="compositionally biased region" description="Basic and acidic residues" evidence="13">
    <location>
        <begin position="406"/>
        <end position="415"/>
    </location>
</feature>
<dbReference type="InterPro" id="IPR050108">
    <property type="entry name" value="CDK"/>
</dbReference>
<feature type="compositionally biased region" description="Polar residues" evidence="13">
    <location>
        <begin position="1060"/>
        <end position="1078"/>
    </location>
</feature>
<feature type="compositionally biased region" description="Polar residues" evidence="13">
    <location>
        <begin position="383"/>
        <end position="405"/>
    </location>
</feature>
<keyword evidence="5 12" id="KW-0547">Nucleotide-binding</keyword>
<feature type="region of interest" description="Disordered" evidence="13">
    <location>
        <begin position="1060"/>
        <end position="1171"/>
    </location>
</feature>
<keyword evidence="16" id="KW-1185">Reference proteome</keyword>
<evidence type="ECO:0000256" key="7">
    <source>
        <dbReference type="ARBA" id="ARBA00022840"/>
    </source>
</evidence>
<evidence type="ECO:0000256" key="12">
    <source>
        <dbReference type="PROSITE-ProRule" id="PRU10141"/>
    </source>
</evidence>
<evidence type="ECO:0000256" key="10">
    <source>
        <dbReference type="ARBA" id="ARBA00048367"/>
    </source>
</evidence>
<feature type="region of interest" description="Disordered" evidence="13">
    <location>
        <begin position="958"/>
        <end position="1036"/>
    </location>
</feature>
<dbReference type="GO" id="GO:0030332">
    <property type="term" value="F:cyclin binding"/>
    <property type="evidence" value="ECO:0007669"/>
    <property type="project" value="TreeGrafter"/>
</dbReference>
<comment type="caution">
    <text evidence="15">The sequence shown here is derived from an EMBL/GenBank/DDBJ whole genome shotgun (WGS) entry which is preliminary data.</text>
</comment>
<accession>A0AAE1E987</accession>
<dbReference type="InterPro" id="IPR017441">
    <property type="entry name" value="Protein_kinase_ATP_BS"/>
</dbReference>
<dbReference type="GO" id="GO:0008024">
    <property type="term" value="C:cyclin/CDK positive transcription elongation factor complex"/>
    <property type="evidence" value="ECO:0007669"/>
    <property type="project" value="TreeGrafter"/>
</dbReference>
<name>A0AAE1E987_9GAST</name>
<dbReference type="PROSITE" id="PS00108">
    <property type="entry name" value="PROTEIN_KINASE_ST"/>
    <property type="match status" value="1"/>
</dbReference>
<feature type="compositionally biased region" description="Basic and acidic residues" evidence="13">
    <location>
        <begin position="212"/>
        <end position="221"/>
    </location>
</feature>
<keyword evidence="3" id="KW-0723">Serine/threonine-protein kinase</keyword>
<feature type="compositionally biased region" description="Basic and acidic residues" evidence="13">
    <location>
        <begin position="1153"/>
        <end position="1171"/>
    </location>
</feature>
<feature type="compositionally biased region" description="Low complexity" evidence="13">
    <location>
        <begin position="21"/>
        <end position="31"/>
    </location>
</feature>
<feature type="binding site" evidence="12">
    <location>
        <position position="551"/>
    </location>
    <ligand>
        <name>ATP</name>
        <dbReference type="ChEBI" id="CHEBI:30616"/>
    </ligand>
</feature>
<feature type="compositionally biased region" description="Basic and acidic residues" evidence="13">
    <location>
        <begin position="1112"/>
        <end position="1125"/>
    </location>
</feature>
<comment type="catalytic activity">
    <reaction evidence="11">
        <text>[DNA-directed RNA polymerase] + ATP = phospho-[DNA-directed RNA polymerase] + ADP + H(+)</text>
        <dbReference type="Rhea" id="RHEA:10216"/>
        <dbReference type="Rhea" id="RHEA-COMP:11321"/>
        <dbReference type="Rhea" id="RHEA-COMP:11322"/>
        <dbReference type="ChEBI" id="CHEBI:15378"/>
        <dbReference type="ChEBI" id="CHEBI:30616"/>
        <dbReference type="ChEBI" id="CHEBI:43176"/>
        <dbReference type="ChEBI" id="CHEBI:68546"/>
        <dbReference type="ChEBI" id="CHEBI:456216"/>
        <dbReference type="EC" id="2.7.11.23"/>
    </reaction>
</comment>
<dbReference type="Pfam" id="PF00069">
    <property type="entry name" value="Pkinase"/>
    <property type="match status" value="1"/>
</dbReference>
<comment type="catalytic activity">
    <reaction evidence="9">
        <text>L-threonyl-[protein] + ATP = O-phospho-L-threonyl-[protein] + ADP + H(+)</text>
        <dbReference type="Rhea" id="RHEA:46608"/>
        <dbReference type="Rhea" id="RHEA-COMP:11060"/>
        <dbReference type="Rhea" id="RHEA-COMP:11605"/>
        <dbReference type="ChEBI" id="CHEBI:15378"/>
        <dbReference type="ChEBI" id="CHEBI:30013"/>
        <dbReference type="ChEBI" id="CHEBI:30616"/>
        <dbReference type="ChEBI" id="CHEBI:61977"/>
        <dbReference type="ChEBI" id="CHEBI:456216"/>
        <dbReference type="EC" id="2.7.11.22"/>
    </reaction>
</comment>
<keyword evidence="8" id="KW-0539">Nucleus</keyword>